<gene>
    <name evidence="2" type="ORF">M404DRAFT_36572</name>
</gene>
<accession>A0A0C3NBJ6</accession>
<evidence type="ECO:0000256" key="1">
    <source>
        <dbReference type="SAM" id="MobiDB-lite"/>
    </source>
</evidence>
<name>A0A0C3NBJ6_PISTI</name>
<reference evidence="2 3" key="1">
    <citation type="submission" date="2014-04" db="EMBL/GenBank/DDBJ databases">
        <authorList>
            <consortium name="DOE Joint Genome Institute"/>
            <person name="Kuo A."/>
            <person name="Kohler A."/>
            <person name="Costa M.D."/>
            <person name="Nagy L.G."/>
            <person name="Floudas D."/>
            <person name="Copeland A."/>
            <person name="Barry K.W."/>
            <person name="Cichocki N."/>
            <person name="Veneault-Fourrey C."/>
            <person name="LaButti K."/>
            <person name="Lindquist E.A."/>
            <person name="Lipzen A."/>
            <person name="Lundell T."/>
            <person name="Morin E."/>
            <person name="Murat C."/>
            <person name="Sun H."/>
            <person name="Tunlid A."/>
            <person name="Henrissat B."/>
            <person name="Grigoriev I.V."/>
            <person name="Hibbett D.S."/>
            <person name="Martin F."/>
            <person name="Nordberg H.P."/>
            <person name="Cantor M.N."/>
            <person name="Hua S.X."/>
        </authorList>
    </citation>
    <scope>NUCLEOTIDE SEQUENCE [LARGE SCALE GENOMIC DNA]</scope>
    <source>
        <strain evidence="2 3">Marx 270</strain>
    </source>
</reference>
<dbReference type="OrthoDB" id="2701254at2759"/>
<feature type="compositionally biased region" description="Basic and acidic residues" evidence="1">
    <location>
        <begin position="121"/>
        <end position="133"/>
    </location>
</feature>
<feature type="compositionally biased region" description="Low complexity" evidence="1">
    <location>
        <begin position="156"/>
        <end position="171"/>
    </location>
</feature>
<dbReference type="InParanoid" id="A0A0C3NBJ6"/>
<feature type="region of interest" description="Disordered" evidence="1">
    <location>
        <begin position="197"/>
        <end position="255"/>
    </location>
</feature>
<keyword evidence="3" id="KW-1185">Reference proteome</keyword>
<organism evidence="2 3">
    <name type="scientific">Pisolithus tinctorius Marx 270</name>
    <dbReference type="NCBI Taxonomy" id="870435"/>
    <lineage>
        <taxon>Eukaryota</taxon>
        <taxon>Fungi</taxon>
        <taxon>Dikarya</taxon>
        <taxon>Basidiomycota</taxon>
        <taxon>Agaricomycotina</taxon>
        <taxon>Agaricomycetes</taxon>
        <taxon>Agaricomycetidae</taxon>
        <taxon>Boletales</taxon>
        <taxon>Sclerodermatineae</taxon>
        <taxon>Pisolithaceae</taxon>
        <taxon>Pisolithus</taxon>
    </lineage>
</organism>
<dbReference type="EMBL" id="KN832290">
    <property type="protein sequence ID" value="KIN92938.1"/>
    <property type="molecule type" value="Genomic_DNA"/>
</dbReference>
<protein>
    <submittedName>
        <fullName evidence="2">Uncharacterized protein</fullName>
    </submittedName>
</protein>
<dbReference type="HOGENOM" id="CLU_733872_0_0_1"/>
<proteinExistence type="predicted"/>
<feature type="region of interest" description="Disordered" evidence="1">
    <location>
        <begin position="110"/>
        <end position="183"/>
    </location>
</feature>
<dbReference type="Proteomes" id="UP000054217">
    <property type="component" value="Unassembled WGS sequence"/>
</dbReference>
<sequence length="377" mass="40401">MSYAFNNFDLIQSHFARVDEGSKMEVSSPSSLDDYVSCPCGTVIGAYDTLIEEIRPVGIGHVWRHEEPCNDKFIGEETACRGDSGTDVPAALGPASEGHNEQWEVYSVVPKAGGDSQPGVDEVHDGEAGEKAGEPACPDMAGDWVSATPSSPPNPSASSSSSWWSALSSLGSPPPLSSARHSPGEEVIEAGVCGNISPFKSLPPSPRRTPSPVVATQAGETGEPGAPDVEIRISPPPSSSSGTSESDEYDPWHVEPRDPLQAYHQRCASYLAPDTFSTPVLEPGVGGAMQEQALPIVLGEVAAVLAHPRWASGGWLEESGRFPWMGRMDRYVDRDTYHKFVRSYLSAAAYLAHLQMAEVGDMLAWEDLESPMARCRF</sequence>
<reference evidence="3" key="2">
    <citation type="submission" date="2015-01" db="EMBL/GenBank/DDBJ databases">
        <title>Evolutionary Origins and Diversification of the Mycorrhizal Mutualists.</title>
        <authorList>
            <consortium name="DOE Joint Genome Institute"/>
            <consortium name="Mycorrhizal Genomics Consortium"/>
            <person name="Kohler A."/>
            <person name="Kuo A."/>
            <person name="Nagy L.G."/>
            <person name="Floudas D."/>
            <person name="Copeland A."/>
            <person name="Barry K.W."/>
            <person name="Cichocki N."/>
            <person name="Veneault-Fourrey C."/>
            <person name="LaButti K."/>
            <person name="Lindquist E.A."/>
            <person name="Lipzen A."/>
            <person name="Lundell T."/>
            <person name="Morin E."/>
            <person name="Murat C."/>
            <person name="Riley R."/>
            <person name="Ohm R."/>
            <person name="Sun H."/>
            <person name="Tunlid A."/>
            <person name="Henrissat B."/>
            <person name="Grigoriev I.V."/>
            <person name="Hibbett D.S."/>
            <person name="Martin F."/>
        </authorList>
    </citation>
    <scope>NUCLEOTIDE SEQUENCE [LARGE SCALE GENOMIC DNA]</scope>
    <source>
        <strain evidence="3">Marx 270</strain>
    </source>
</reference>
<evidence type="ECO:0000313" key="2">
    <source>
        <dbReference type="EMBL" id="KIN92938.1"/>
    </source>
</evidence>
<evidence type="ECO:0000313" key="3">
    <source>
        <dbReference type="Proteomes" id="UP000054217"/>
    </source>
</evidence>
<dbReference type="AlphaFoldDB" id="A0A0C3NBJ6"/>